<proteinExistence type="predicted"/>
<evidence type="ECO:0000313" key="1">
    <source>
        <dbReference type="EMBL" id="ERM97705.1"/>
    </source>
</evidence>
<evidence type="ECO:0000313" key="2">
    <source>
        <dbReference type="Proteomes" id="UP000017836"/>
    </source>
</evidence>
<dbReference type="EMBL" id="KI395895">
    <property type="protein sequence ID" value="ERM97705.1"/>
    <property type="molecule type" value="Genomic_DNA"/>
</dbReference>
<reference evidence="2" key="1">
    <citation type="journal article" date="2013" name="Science">
        <title>The Amborella genome and the evolution of flowering plants.</title>
        <authorList>
            <consortium name="Amborella Genome Project"/>
        </authorList>
    </citation>
    <scope>NUCLEOTIDE SEQUENCE [LARGE SCALE GENOMIC DNA]</scope>
</reference>
<dbReference type="Gramene" id="ERM97705">
    <property type="protein sequence ID" value="ERM97705"/>
    <property type="gene ID" value="AMTR_s00121p00045400"/>
</dbReference>
<dbReference type="HOGENOM" id="CLU_2018321_0_0_1"/>
<accession>W1NRR7</accession>
<gene>
    <name evidence="1" type="ORF">AMTR_s00121p00045400</name>
</gene>
<keyword evidence="2" id="KW-1185">Reference proteome</keyword>
<protein>
    <submittedName>
        <fullName evidence="1">Uncharacterized protein</fullName>
    </submittedName>
</protein>
<dbReference type="Proteomes" id="UP000017836">
    <property type="component" value="Unassembled WGS sequence"/>
</dbReference>
<organism evidence="1 2">
    <name type="scientific">Amborella trichopoda</name>
    <dbReference type="NCBI Taxonomy" id="13333"/>
    <lineage>
        <taxon>Eukaryota</taxon>
        <taxon>Viridiplantae</taxon>
        <taxon>Streptophyta</taxon>
        <taxon>Embryophyta</taxon>
        <taxon>Tracheophyta</taxon>
        <taxon>Spermatophyta</taxon>
        <taxon>Magnoliopsida</taxon>
        <taxon>Amborellales</taxon>
        <taxon>Amborellaceae</taxon>
        <taxon>Amborella</taxon>
    </lineage>
</organism>
<sequence length="123" mass="13718">MTRRLVFLFLLIDVKPKDGFVSYEELEGWNVLSLLHSLLMSLPCLRTTTTIPNLRTGRPIGSRDPIALSTTLRRSIRFPKPRIPIQITISTSHIASTTLLTTSYTTCTSSRNTNPPPRPPTAA</sequence>
<dbReference type="AlphaFoldDB" id="W1NRR7"/>
<name>W1NRR7_AMBTC</name>